<keyword evidence="4 5" id="KW-0472">Membrane</keyword>
<dbReference type="PANTHER" id="PTHR43310:SF1">
    <property type="entry name" value="SULFATE TRANSPORTER YBAR-RELATED"/>
    <property type="match status" value="1"/>
</dbReference>
<name>A0A1K2IU20_9FLAO</name>
<dbReference type="SUPFAM" id="SSF52091">
    <property type="entry name" value="SpoIIaa-like"/>
    <property type="match status" value="1"/>
</dbReference>
<dbReference type="Pfam" id="PF00916">
    <property type="entry name" value="Sulfate_transp"/>
    <property type="match status" value="1"/>
</dbReference>
<dbReference type="InterPro" id="IPR036513">
    <property type="entry name" value="STAS_dom_sf"/>
</dbReference>
<keyword evidence="3 5" id="KW-1133">Transmembrane helix</keyword>
<sequence length="512" mass="55334">MNNYLNIFDFSKKINYKNELLAGFTVAMTMIPESLSFAILAGLSPLTGLYAAFMMGLVTAILGGRPGMVSGGAGATIVVLIALIKSHGIEYLFATVVLAGIFQLLVGVFKLGKFVRLIPQPVMYGFLNGLAVIIFMAQIEQFKITDSNGVVGWLQGTTLYIMAGLTALTIAIVYFFPKITKVIPASLVAILIVFAIVLGFNIHTKTVADIASISGSLPSFHIPQIPFSLKTLEIIFPYAMIMAGVGLIESLLTLSMVDEITDSKGSTNRESVAQGIANITNGFFGGMGGCAMVAQTLVNLNAGSRARLSGIIASITILIIILVGAPFIGKIPMAALVGVMMMVAISTFQWVSIRIVNKMPKSDIFVGITVALITIILHNLALAVLVGVIISALVFAWDNAKRIRAKKYVDEKGVKYYEISGPLFFGSVTAFTDKFDPANDPDQVVVDFKESRIVDMSAIDALDKLSKRYAQQNKKLHLKHLSEDCRKMLKNAEAIIDVNIQDDPTYKVMPEK</sequence>
<dbReference type="PANTHER" id="PTHR43310">
    <property type="entry name" value="SULFATE TRANSPORTER YBAR-RELATED"/>
    <property type="match status" value="1"/>
</dbReference>
<feature type="transmembrane region" description="Helical" evidence="5">
    <location>
        <begin position="275"/>
        <end position="294"/>
    </location>
</feature>
<feature type="transmembrane region" description="Helical" evidence="5">
    <location>
        <begin position="364"/>
        <end position="397"/>
    </location>
</feature>
<dbReference type="Gene3D" id="3.30.750.24">
    <property type="entry name" value="STAS domain"/>
    <property type="match status" value="1"/>
</dbReference>
<dbReference type="OrthoDB" id="9771198at2"/>
<evidence type="ECO:0000313" key="7">
    <source>
        <dbReference type="EMBL" id="SFZ95940.1"/>
    </source>
</evidence>
<accession>A0A1K2IU20</accession>
<feature type="transmembrane region" description="Helical" evidence="5">
    <location>
        <begin position="91"/>
        <end position="109"/>
    </location>
</feature>
<evidence type="ECO:0000256" key="2">
    <source>
        <dbReference type="ARBA" id="ARBA00022692"/>
    </source>
</evidence>
<dbReference type="InterPro" id="IPR011547">
    <property type="entry name" value="SLC26A/SulP_dom"/>
</dbReference>
<dbReference type="InterPro" id="IPR052706">
    <property type="entry name" value="Membrane-Transporter-like"/>
</dbReference>
<evidence type="ECO:0000256" key="5">
    <source>
        <dbReference type="SAM" id="Phobius"/>
    </source>
</evidence>
<protein>
    <submittedName>
        <fullName evidence="7">Sulfate permease, SulP family</fullName>
    </submittedName>
</protein>
<reference evidence="8" key="1">
    <citation type="submission" date="2016-10" db="EMBL/GenBank/DDBJ databases">
        <authorList>
            <person name="Varghese N."/>
            <person name="Submissions S."/>
        </authorList>
    </citation>
    <scope>NUCLEOTIDE SEQUENCE [LARGE SCALE GENOMIC DNA]</scope>
    <source>
        <strain evidence="8">SUR2</strain>
    </source>
</reference>
<dbReference type="InterPro" id="IPR002645">
    <property type="entry name" value="STAS_dom"/>
</dbReference>
<dbReference type="PROSITE" id="PS50801">
    <property type="entry name" value="STAS"/>
    <property type="match status" value="1"/>
</dbReference>
<dbReference type="EMBL" id="FPKW01000014">
    <property type="protein sequence ID" value="SFZ95940.1"/>
    <property type="molecule type" value="Genomic_DNA"/>
</dbReference>
<feature type="transmembrane region" description="Helical" evidence="5">
    <location>
        <begin position="121"/>
        <end position="139"/>
    </location>
</feature>
<organism evidence="7 8">
    <name type="scientific">Chryseobacterium limigenitum</name>
    <dbReference type="NCBI Taxonomy" id="1612149"/>
    <lineage>
        <taxon>Bacteria</taxon>
        <taxon>Pseudomonadati</taxon>
        <taxon>Bacteroidota</taxon>
        <taxon>Flavobacteriia</taxon>
        <taxon>Flavobacteriales</taxon>
        <taxon>Weeksellaceae</taxon>
        <taxon>Chryseobacterium group</taxon>
        <taxon>Chryseobacterium</taxon>
    </lineage>
</organism>
<feature type="transmembrane region" description="Helical" evidence="5">
    <location>
        <begin position="334"/>
        <end position="352"/>
    </location>
</feature>
<comment type="subcellular location">
    <subcellularLocation>
        <location evidence="1">Membrane</location>
        <topology evidence="1">Multi-pass membrane protein</topology>
    </subcellularLocation>
</comment>
<dbReference type="RefSeq" id="WP_072411395.1">
    <property type="nucleotide sequence ID" value="NZ_FPKW01000014.1"/>
</dbReference>
<gene>
    <name evidence="7" type="ORF">SAMN05216324_11449</name>
</gene>
<evidence type="ECO:0000313" key="8">
    <source>
        <dbReference type="Proteomes" id="UP000182034"/>
    </source>
</evidence>
<dbReference type="Proteomes" id="UP000182034">
    <property type="component" value="Unassembled WGS sequence"/>
</dbReference>
<evidence type="ECO:0000259" key="6">
    <source>
        <dbReference type="PROSITE" id="PS50801"/>
    </source>
</evidence>
<dbReference type="CDD" id="cd07042">
    <property type="entry name" value="STAS_SulP_like_sulfate_transporter"/>
    <property type="match status" value="1"/>
</dbReference>
<proteinExistence type="predicted"/>
<dbReference type="GO" id="GO:0016020">
    <property type="term" value="C:membrane"/>
    <property type="evidence" value="ECO:0007669"/>
    <property type="project" value="UniProtKB-SubCell"/>
</dbReference>
<keyword evidence="8" id="KW-1185">Reference proteome</keyword>
<keyword evidence="2 5" id="KW-0812">Transmembrane</keyword>
<evidence type="ECO:0000256" key="3">
    <source>
        <dbReference type="ARBA" id="ARBA00022989"/>
    </source>
</evidence>
<dbReference type="STRING" id="1612149.SAMN05216324_11449"/>
<dbReference type="AlphaFoldDB" id="A0A1K2IU20"/>
<feature type="transmembrane region" description="Helical" evidence="5">
    <location>
        <begin position="68"/>
        <end position="85"/>
    </location>
</feature>
<evidence type="ECO:0000256" key="4">
    <source>
        <dbReference type="ARBA" id="ARBA00023136"/>
    </source>
</evidence>
<dbReference type="Pfam" id="PF01740">
    <property type="entry name" value="STAS"/>
    <property type="match status" value="1"/>
</dbReference>
<feature type="transmembrane region" description="Helical" evidence="5">
    <location>
        <begin position="306"/>
        <end position="327"/>
    </location>
</feature>
<feature type="transmembrane region" description="Helical" evidence="5">
    <location>
        <begin position="159"/>
        <end position="176"/>
    </location>
</feature>
<feature type="transmembrane region" description="Helical" evidence="5">
    <location>
        <begin position="235"/>
        <end position="254"/>
    </location>
</feature>
<evidence type="ECO:0000256" key="1">
    <source>
        <dbReference type="ARBA" id="ARBA00004141"/>
    </source>
</evidence>
<feature type="domain" description="STAS" evidence="6">
    <location>
        <begin position="404"/>
        <end position="512"/>
    </location>
</feature>
<feature type="transmembrane region" description="Helical" evidence="5">
    <location>
        <begin position="183"/>
        <end position="202"/>
    </location>
</feature>